<evidence type="ECO:0000313" key="8">
    <source>
        <dbReference type="EMBL" id="GIO48226.1"/>
    </source>
</evidence>
<proteinExistence type="predicted"/>
<dbReference type="PANTHER" id="PTHR23531">
    <property type="entry name" value="QUINOLENE RESISTANCE PROTEIN NORA"/>
    <property type="match status" value="1"/>
</dbReference>
<keyword evidence="4 6" id="KW-1133">Transmembrane helix</keyword>
<dbReference type="GO" id="GO:0005886">
    <property type="term" value="C:plasma membrane"/>
    <property type="evidence" value="ECO:0007669"/>
    <property type="project" value="UniProtKB-SubCell"/>
</dbReference>
<feature type="transmembrane region" description="Helical" evidence="6">
    <location>
        <begin position="81"/>
        <end position="99"/>
    </location>
</feature>
<keyword evidence="5 6" id="KW-0472">Membrane</keyword>
<feature type="transmembrane region" description="Helical" evidence="6">
    <location>
        <begin position="141"/>
        <end position="162"/>
    </location>
</feature>
<feature type="transmembrane region" description="Helical" evidence="6">
    <location>
        <begin position="280"/>
        <end position="297"/>
    </location>
</feature>
<gene>
    <name evidence="8" type="ORF">J34TS1_29910</name>
</gene>
<evidence type="ECO:0000256" key="1">
    <source>
        <dbReference type="ARBA" id="ARBA00004651"/>
    </source>
</evidence>
<dbReference type="InterPro" id="IPR011701">
    <property type="entry name" value="MFS"/>
</dbReference>
<feature type="transmembrane region" description="Helical" evidence="6">
    <location>
        <begin position="16"/>
        <end position="37"/>
    </location>
</feature>
<feature type="transmembrane region" description="Helical" evidence="6">
    <location>
        <begin position="248"/>
        <end position="268"/>
    </location>
</feature>
<sequence length="410" mass="44141">MKNNKDIEDKLWTREFIMLTVCNLLLFLNLQMILSPLPGYVKEHFHADALTVSLFTTVFALSAIISRLFSAKALEKGQRNTILFLGLILSFLATLGYLWSGTLALLLLMRIVYGVGFGMGSTTLPTMASGVIPIRRLGEGMGYFGLSTSIALSLGPVIGSLLLDHGGFSSLVYATLIVIALIFPLVYPLAKKVKSPGAASVPKEFSAVPQKKGFPKALLLPSLLNFLMSVTYGGLLGFINLFGKESGLTNASLFFLFNAVAVVIIRPVSGKIYDRKGHKALLIPAAACLIGGLWLLSFSTSTAFLALAAFFYGLGFGTAQPTLQSWMIQLVPPQRQGLANSMYFNSLDFGIAVGALILGQIASFSSYGAMYRYSSLFLGIFIVVYALYLLTRSKDKGNIGTSPADKTISG</sequence>
<evidence type="ECO:0000256" key="4">
    <source>
        <dbReference type="ARBA" id="ARBA00022989"/>
    </source>
</evidence>
<dbReference type="InterPro" id="IPR020846">
    <property type="entry name" value="MFS_dom"/>
</dbReference>
<comment type="caution">
    <text evidence="8">The sequence shown here is derived from an EMBL/GenBank/DDBJ whole genome shotgun (WGS) entry which is preliminary data.</text>
</comment>
<dbReference type="AlphaFoldDB" id="A0A919YCK2"/>
<feature type="transmembrane region" description="Helical" evidence="6">
    <location>
        <begin position="49"/>
        <end position="69"/>
    </location>
</feature>
<evidence type="ECO:0000259" key="7">
    <source>
        <dbReference type="PROSITE" id="PS50850"/>
    </source>
</evidence>
<protein>
    <recommendedName>
        <fullName evidence="7">Major facilitator superfamily (MFS) profile domain-containing protein</fullName>
    </recommendedName>
</protein>
<dbReference type="InterPro" id="IPR052714">
    <property type="entry name" value="MFS_Exporter"/>
</dbReference>
<organism evidence="8 9">
    <name type="scientific">Paenibacillus azoreducens</name>
    <dbReference type="NCBI Taxonomy" id="116718"/>
    <lineage>
        <taxon>Bacteria</taxon>
        <taxon>Bacillati</taxon>
        <taxon>Bacillota</taxon>
        <taxon>Bacilli</taxon>
        <taxon>Bacillales</taxon>
        <taxon>Paenibacillaceae</taxon>
        <taxon>Paenibacillus</taxon>
    </lineage>
</organism>
<accession>A0A919YCK2</accession>
<evidence type="ECO:0000256" key="5">
    <source>
        <dbReference type="ARBA" id="ARBA00023136"/>
    </source>
</evidence>
<keyword evidence="2" id="KW-0813">Transport</keyword>
<dbReference type="PROSITE" id="PS50850">
    <property type="entry name" value="MFS"/>
    <property type="match status" value="1"/>
</dbReference>
<dbReference type="Proteomes" id="UP000682811">
    <property type="component" value="Unassembled WGS sequence"/>
</dbReference>
<dbReference type="Gene3D" id="1.20.1250.20">
    <property type="entry name" value="MFS general substrate transporter like domains"/>
    <property type="match status" value="1"/>
</dbReference>
<dbReference type="EMBL" id="BORT01000012">
    <property type="protein sequence ID" value="GIO48226.1"/>
    <property type="molecule type" value="Genomic_DNA"/>
</dbReference>
<dbReference type="GO" id="GO:0022857">
    <property type="term" value="F:transmembrane transporter activity"/>
    <property type="evidence" value="ECO:0007669"/>
    <property type="project" value="InterPro"/>
</dbReference>
<evidence type="ECO:0000313" key="9">
    <source>
        <dbReference type="Proteomes" id="UP000682811"/>
    </source>
</evidence>
<feature type="transmembrane region" description="Helical" evidence="6">
    <location>
        <begin position="343"/>
        <end position="364"/>
    </location>
</feature>
<dbReference type="Pfam" id="PF07690">
    <property type="entry name" value="MFS_1"/>
    <property type="match status" value="1"/>
</dbReference>
<evidence type="ECO:0000256" key="2">
    <source>
        <dbReference type="ARBA" id="ARBA00022448"/>
    </source>
</evidence>
<dbReference type="PANTHER" id="PTHR23531:SF2">
    <property type="entry name" value="PERMEASE"/>
    <property type="match status" value="1"/>
</dbReference>
<feature type="transmembrane region" description="Helical" evidence="6">
    <location>
        <begin position="218"/>
        <end position="242"/>
    </location>
</feature>
<feature type="transmembrane region" description="Helical" evidence="6">
    <location>
        <begin position="111"/>
        <end position="134"/>
    </location>
</feature>
<feature type="transmembrane region" description="Helical" evidence="6">
    <location>
        <begin position="168"/>
        <end position="187"/>
    </location>
</feature>
<feature type="transmembrane region" description="Helical" evidence="6">
    <location>
        <begin position="303"/>
        <end position="323"/>
    </location>
</feature>
<feature type="transmembrane region" description="Helical" evidence="6">
    <location>
        <begin position="370"/>
        <end position="390"/>
    </location>
</feature>
<keyword evidence="9" id="KW-1185">Reference proteome</keyword>
<name>A0A919YCK2_9BACL</name>
<reference evidence="8 9" key="1">
    <citation type="submission" date="2021-03" db="EMBL/GenBank/DDBJ databases">
        <title>Antimicrobial resistance genes in bacteria isolated from Japanese honey, and their potential for conferring macrolide and lincosamide resistance in the American foulbrood pathogen Paenibacillus larvae.</title>
        <authorList>
            <person name="Okamoto M."/>
            <person name="Kumagai M."/>
            <person name="Kanamori H."/>
            <person name="Takamatsu D."/>
        </authorList>
    </citation>
    <scope>NUCLEOTIDE SEQUENCE [LARGE SCALE GENOMIC DNA]</scope>
    <source>
        <strain evidence="8 9">J34TS1</strain>
    </source>
</reference>
<feature type="domain" description="Major facilitator superfamily (MFS) profile" evidence="7">
    <location>
        <begin position="15"/>
        <end position="397"/>
    </location>
</feature>
<comment type="subcellular location">
    <subcellularLocation>
        <location evidence="1">Cell membrane</location>
        <topology evidence="1">Multi-pass membrane protein</topology>
    </subcellularLocation>
</comment>
<dbReference type="SUPFAM" id="SSF103473">
    <property type="entry name" value="MFS general substrate transporter"/>
    <property type="match status" value="1"/>
</dbReference>
<dbReference type="CDD" id="cd17489">
    <property type="entry name" value="MFS_YfcJ_like"/>
    <property type="match status" value="1"/>
</dbReference>
<keyword evidence="3 6" id="KW-0812">Transmembrane</keyword>
<evidence type="ECO:0000256" key="6">
    <source>
        <dbReference type="SAM" id="Phobius"/>
    </source>
</evidence>
<evidence type="ECO:0000256" key="3">
    <source>
        <dbReference type="ARBA" id="ARBA00022692"/>
    </source>
</evidence>
<dbReference type="InterPro" id="IPR036259">
    <property type="entry name" value="MFS_trans_sf"/>
</dbReference>
<dbReference type="RefSeq" id="WP_212978922.1">
    <property type="nucleotide sequence ID" value="NZ_AP025343.1"/>
</dbReference>